<comment type="similarity">
    <text evidence="1">In the N-terminal section; belongs to the MIP18 family.</text>
</comment>
<comment type="subunit">
    <text evidence="8">Homodimer.</text>
</comment>
<dbReference type="InterPro" id="IPR044304">
    <property type="entry name" value="NUBPL-like"/>
</dbReference>
<dbReference type="GO" id="GO:0016887">
    <property type="term" value="F:ATP hydrolysis activity"/>
    <property type="evidence" value="ECO:0007669"/>
    <property type="project" value="UniProtKB-UniRule"/>
</dbReference>
<dbReference type="OrthoDB" id="9809679at2"/>
<dbReference type="InterPro" id="IPR034904">
    <property type="entry name" value="FSCA_dom_sf"/>
</dbReference>
<evidence type="ECO:0000256" key="8">
    <source>
        <dbReference type="HAMAP-Rule" id="MF_02040"/>
    </source>
</evidence>
<dbReference type="CDD" id="cd02037">
    <property type="entry name" value="Mrp_NBP35"/>
    <property type="match status" value="1"/>
</dbReference>
<dbReference type="InterPro" id="IPR033756">
    <property type="entry name" value="YlxH/NBP35"/>
</dbReference>
<evidence type="ECO:0000256" key="5">
    <source>
        <dbReference type="ARBA" id="ARBA00022840"/>
    </source>
</evidence>
<dbReference type="PROSITE" id="PS01215">
    <property type="entry name" value="MRP"/>
    <property type="match status" value="1"/>
</dbReference>
<keyword evidence="4 8" id="KW-0547">Nucleotide-binding</keyword>
<comment type="caution">
    <text evidence="10">The sequence shown here is derived from an EMBL/GenBank/DDBJ whole genome shotgun (WGS) entry which is preliminary data.</text>
</comment>
<dbReference type="GO" id="GO:0005524">
    <property type="term" value="F:ATP binding"/>
    <property type="evidence" value="ECO:0007669"/>
    <property type="project" value="UniProtKB-UniRule"/>
</dbReference>
<dbReference type="SUPFAM" id="SSF52540">
    <property type="entry name" value="P-loop containing nucleoside triphosphate hydrolases"/>
    <property type="match status" value="1"/>
</dbReference>
<protein>
    <recommendedName>
        <fullName evidence="8">Iron-sulfur cluster carrier protein</fullName>
    </recommendedName>
</protein>
<dbReference type="GO" id="GO:0140663">
    <property type="term" value="F:ATP-dependent FeS chaperone activity"/>
    <property type="evidence" value="ECO:0007669"/>
    <property type="project" value="InterPro"/>
</dbReference>
<dbReference type="InterPro" id="IPR019591">
    <property type="entry name" value="Mrp/NBP35_ATP-bd"/>
</dbReference>
<proteinExistence type="inferred from homology"/>
<evidence type="ECO:0000256" key="1">
    <source>
        <dbReference type="ARBA" id="ARBA00007352"/>
    </source>
</evidence>
<name>A0A0J1EDC1_RHOIS</name>
<dbReference type="Pfam" id="PF01883">
    <property type="entry name" value="FeS_assembly_P"/>
    <property type="match status" value="1"/>
</dbReference>
<dbReference type="HAMAP" id="MF_02040">
    <property type="entry name" value="Mrp_NBP35"/>
    <property type="match status" value="1"/>
</dbReference>
<evidence type="ECO:0000256" key="3">
    <source>
        <dbReference type="ARBA" id="ARBA00022723"/>
    </source>
</evidence>
<keyword evidence="7 8" id="KW-0411">Iron-sulfur</keyword>
<dbReference type="FunFam" id="3.40.50.300:FF:001119">
    <property type="entry name" value="Iron-sulfur cluster carrier protein"/>
    <property type="match status" value="1"/>
</dbReference>
<feature type="binding site" evidence="8">
    <location>
        <begin position="110"/>
        <end position="117"/>
    </location>
    <ligand>
        <name>ATP</name>
        <dbReference type="ChEBI" id="CHEBI:30616"/>
    </ligand>
</feature>
<dbReference type="Gene3D" id="3.40.50.300">
    <property type="entry name" value="P-loop containing nucleotide triphosphate hydrolases"/>
    <property type="match status" value="1"/>
</dbReference>
<comment type="function">
    <text evidence="8">Binds and transfers iron-sulfur (Fe-S) clusters to target apoproteins. Can hydrolyze ATP.</text>
</comment>
<evidence type="ECO:0000256" key="6">
    <source>
        <dbReference type="ARBA" id="ARBA00023004"/>
    </source>
</evidence>
<dbReference type="STRING" id="595434.RISK_004451"/>
<comment type="similarity">
    <text evidence="8">Belongs to the Mrp/NBP35 ATP-binding proteins family.</text>
</comment>
<dbReference type="PANTHER" id="PTHR42961:SF2">
    <property type="entry name" value="IRON-SULFUR PROTEIN NUBPL"/>
    <property type="match status" value="1"/>
</dbReference>
<sequence length="376" mass="39349">MTTPVEPDALIASLRERIGQHPDPETGRPIQSTGQLGEITLDGDTIKLSVGITSHCQPIADEIADTIRDLALTVAPGKTIEVQTPVHARPPARLGQVGLKAKSVILVGSGKGGVGKSTVATSLALTLRRLGATVGLMDADVYGPSVPHLLGLSGRPAISEDKKIEPIRLGPNGESGVPPETVGAMPVMSMGFLLEPDQAVIWRGPMLHGSIQQFLRDTSWGELDYLVIDMPPGTGDIALTLSQAIPITGAVVVCTPQEVALLDAVKAISMFRKVNIPIAGMVENMSGFTCPDCGKTYDIFGRGGARDKAEQLSVPYLGGLPIDITLREAGDAGKLAEVIATDHRARAPFDQVARSLVRNLAAKAASAPPKASLPTL</sequence>
<dbReference type="SUPFAM" id="SSF117916">
    <property type="entry name" value="Fe-S cluster assembly (FSCA) domain-like"/>
    <property type="match status" value="1"/>
</dbReference>
<keyword evidence="6 8" id="KW-0408">Iron</keyword>
<dbReference type="EMBL" id="LECT01000036">
    <property type="protein sequence ID" value="KLU03554.1"/>
    <property type="molecule type" value="Genomic_DNA"/>
</dbReference>
<dbReference type="GO" id="GO:0046872">
    <property type="term" value="F:metal ion binding"/>
    <property type="evidence" value="ECO:0007669"/>
    <property type="project" value="UniProtKB-KW"/>
</dbReference>
<comment type="similarity">
    <text evidence="2">In the C-terminal section; belongs to the Mrp/NBP35 ATP-binding proteins family.</text>
</comment>
<dbReference type="PATRIC" id="fig|595434.4.peg.4223"/>
<evidence type="ECO:0000256" key="2">
    <source>
        <dbReference type="ARBA" id="ARBA00008205"/>
    </source>
</evidence>
<reference evidence="10" key="1">
    <citation type="submission" date="2015-05" db="EMBL/GenBank/DDBJ databases">
        <title>Permanent draft genome of Rhodopirellula islandicus K833.</title>
        <authorList>
            <person name="Kizina J."/>
            <person name="Richter M."/>
            <person name="Glockner F.O."/>
            <person name="Harder J."/>
        </authorList>
    </citation>
    <scope>NUCLEOTIDE SEQUENCE [LARGE SCALE GENOMIC DNA]</scope>
    <source>
        <strain evidence="10">K833</strain>
    </source>
</reference>
<evidence type="ECO:0000259" key="9">
    <source>
        <dbReference type="Pfam" id="PF01883"/>
    </source>
</evidence>
<evidence type="ECO:0000313" key="10">
    <source>
        <dbReference type="EMBL" id="KLU03554.1"/>
    </source>
</evidence>
<keyword evidence="8" id="KW-0378">Hydrolase</keyword>
<dbReference type="InterPro" id="IPR002744">
    <property type="entry name" value="MIP18-like"/>
</dbReference>
<dbReference type="GO" id="GO:0016226">
    <property type="term" value="P:iron-sulfur cluster assembly"/>
    <property type="evidence" value="ECO:0007669"/>
    <property type="project" value="InterPro"/>
</dbReference>
<evidence type="ECO:0000256" key="4">
    <source>
        <dbReference type="ARBA" id="ARBA00022741"/>
    </source>
</evidence>
<dbReference type="InterPro" id="IPR000808">
    <property type="entry name" value="Mrp-like_CS"/>
</dbReference>
<organism evidence="10 11">
    <name type="scientific">Rhodopirellula islandica</name>
    <dbReference type="NCBI Taxonomy" id="595434"/>
    <lineage>
        <taxon>Bacteria</taxon>
        <taxon>Pseudomonadati</taxon>
        <taxon>Planctomycetota</taxon>
        <taxon>Planctomycetia</taxon>
        <taxon>Pirellulales</taxon>
        <taxon>Pirellulaceae</taxon>
        <taxon>Rhodopirellula</taxon>
    </lineage>
</organism>
<feature type="domain" description="MIP18 family-like" evidence="9">
    <location>
        <begin position="19"/>
        <end position="81"/>
    </location>
</feature>
<keyword evidence="5 8" id="KW-0067">ATP-binding</keyword>
<keyword evidence="11" id="KW-1185">Reference proteome</keyword>
<keyword evidence="3 8" id="KW-0479">Metal-binding</keyword>
<evidence type="ECO:0000256" key="7">
    <source>
        <dbReference type="ARBA" id="ARBA00023014"/>
    </source>
</evidence>
<dbReference type="AlphaFoldDB" id="A0A0J1EDC1"/>
<dbReference type="GO" id="GO:0051539">
    <property type="term" value="F:4 iron, 4 sulfur cluster binding"/>
    <property type="evidence" value="ECO:0007669"/>
    <property type="project" value="TreeGrafter"/>
</dbReference>
<dbReference type="PANTHER" id="PTHR42961">
    <property type="entry name" value="IRON-SULFUR PROTEIN NUBPL"/>
    <property type="match status" value="1"/>
</dbReference>
<dbReference type="InterPro" id="IPR027417">
    <property type="entry name" value="P-loop_NTPase"/>
</dbReference>
<dbReference type="RefSeq" id="WP_047815703.1">
    <property type="nucleotide sequence ID" value="NZ_LECT01000036.1"/>
</dbReference>
<dbReference type="Pfam" id="PF10609">
    <property type="entry name" value="ParA"/>
    <property type="match status" value="1"/>
</dbReference>
<dbReference type="Proteomes" id="UP000036367">
    <property type="component" value="Unassembled WGS sequence"/>
</dbReference>
<evidence type="ECO:0000313" key="11">
    <source>
        <dbReference type="Proteomes" id="UP000036367"/>
    </source>
</evidence>
<accession>A0A0J1EDC1</accession>
<gene>
    <name evidence="10" type="ORF">RISK_004451</name>
</gene>